<dbReference type="EMBL" id="FWXH01000030">
    <property type="protein sequence ID" value="SMC28847.1"/>
    <property type="molecule type" value="Genomic_DNA"/>
</dbReference>
<reference evidence="8 9" key="1">
    <citation type="submission" date="2017-04" db="EMBL/GenBank/DDBJ databases">
        <authorList>
            <person name="Afonso C.L."/>
            <person name="Miller P.J."/>
            <person name="Scott M.A."/>
            <person name="Spackman E."/>
            <person name="Goraichik I."/>
            <person name="Dimitrov K.M."/>
            <person name="Suarez D.L."/>
            <person name="Swayne D.E."/>
        </authorList>
    </citation>
    <scope>NUCLEOTIDE SEQUENCE [LARGE SCALE GENOMIC DNA]</scope>
    <source>
        <strain evidence="8 9">DSM 12555</strain>
    </source>
</reference>
<evidence type="ECO:0000313" key="9">
    <source>
        <dbReference type="Proteomes" id="UP000192468"/>
    </source>
</evidence>
<dbReference type="STRING" id="1121291.SAMN02745134_03686"/>
<evidence type="ECO:0000256" key="3">
    <source>
        <dbReference type="ARBA" id="ARBA00022692"/>
    </source>
</evidence>
<feature type="transmembrane region" description="Helical" evidence="6">
    <location>
        <begin position="249"/>
        <end position="275"/>
    </location>
</feature>
<name>A0A1W1XYB2_9CLOT</name>
<protein>
    <submittedName>
        <fullName evidence="8">ABC-2 type transport system permease protein</fullName>
    </submittedName>
</protein>
<dbReference type="InterPro" id="IPR051449">
    <property type="entry name" value="ABC-2_transporter_component"/>
</dbReference>
<dbReference type="PANTHER" id="PTHR30294">
    <property type="entry name" value="MEMBRANE COMPONENT OF ABC TRANSPORTER YHHJ-RELATED"/>
    <property type="match status" value="1"/>
</dbReference>
<dbReference type="GO" id="GO:0140359">
    <property type="term" value="F:ABC-type transporter activity"/>
    <property type="evidence" value="ECO:0007669"/>
    <property type="project" value="InterPro"/>
</dbReference>
<organism evidence="8 9">
    <name type="scientific">Clostridium acidisoli DSM 12555</name>
    <dbReference type="NCBI Taxonomy" id="1121291"/>
    <lineage>
        <taxon>Bacteria</taxon>
        <taxon>Bacillati</taxon>
        <taxon>Bacillota</taxon>
        <taxon>Clostridia</taxon>
        <taxon>Eubacteriales</taxon>
        <taxon>Clostridiaceae</taxon>
        <taxon>Clostridium</taxon>
    </lineage>
</organism>
<evidence type="ECO:0000259" key="7">
    <source>
        <dbReference type="Pfam" id="PF12698"/>
    </source>
</evidence>
<evidence type="ECO:0000313" key="8">
    <source>
        <dbReference type="EMBL" id="SMC28847.1"/>
    </source>
</evidence>
<evidence type="ECO:0000256" key="6">
    <source>
        <dbReference type="SAM" id="Phobius"/>
    </source>
</evidence>
<dbReference type="Gene3D" id="3.40.1710.10">
    <property type="entry name" value="abc type-2 transporter like domain"/>
    <property type="match status" value="1"/>
</dbReference>
<feature type="transmembrane region" description="Helical" evidence="6">
    <location>
        <begin position="313"/>
        <end position="333"/>
    </location>
</feature>
<comment type="subcellular location">
    <subcellularLocation>
        <location evidence="1">Cell membrane</location>
        <topology evidence="1">Multi-pass membrane protein</topology>
    </subcellularLocation>
</comment>
<keyword evidence="2" id="KW-1003">Cell membrane</keyword>
<keyword evidence="3 6" id="KW-0812">Transmembrane</keyword>
<feature type="transmembrane region" description="Helical" evidence="6">
    <location>
        <begin position="367"/>
        <end position="390"/>
    </location>
</feature>
<dbReference type="Pfam" id="PF12698">
    <property type="entry name" value="ABC2_membrane_3"/>
    <property type="match status" value="1"/>
</dbReference>
<evidence type="ECO:0000256" key="4">
    <source>
        <dbReference type="ARBA" id="ARBA00022989"/>
    </source>
</evidence>
<dbReference type="Proteomes" id="UP000192468">
    <property type="component" value="Unassembled WGS sequence"/>
</dbReference>
<keyword evidence="9" id="KW-1185">Reference proteome</keyword>
<feature type="domain" description="ABC-2 type transporter transmembrane" evidence="7">
    <location>
        <begin position="19"/>
        <end position="388"/>
    </location>
</feature>
<dbReference type="OrthoDB" id="1897891at2"/>
<dbReference type="RefSeq" id="WP_084117675.1">
    <property type="nucleotide sequence ID" value="NZ_FWXH01000030.1"/>
</dbReference>
<evidence type="ECO:0000256" key="5">
    <source>
        <dbReference type="ARBA" id="ARBA00023136"/>
    </source>
</evidence>
<dbReference type="PANTHER" id="PTHR30294:SF29">
    <property type="entry name" value="MULTIDRUG ABC TRANSPORTER PERMEASE YBHS-RELATED"/>
    <property type="match status" value="1"/>
</dbReference>
<evidence type="ECO:0000256" key="2">
    <source>
        <dbReference type="ARBA" id="ARBA00022475"/>
    </source>
</evidence>
<feature type="transmembrane region" description="Helical" evidence="6">
    <location>
        <begin position="207"/>
        <end position="228"/>
    </location>
</feature>
<gene>
    <name evidence="8" type="ORF">SAMN02745134_03686</name>
</gene>
<evidence type="ECO:0000256" key="1">
    <source>
        <dbReference type="ARBA" id="ARBA00004651"/>
    </source>
</evidence>
<dbReference type="AlphaFoldDB" id="A0A1W1XYB2"/>
<dbReference type="GO" id="GO:0005886">
    <property type="term" value="C:plasma membrane"/>
    <property type="evidence" value="ECO:0007669"/>
    <property type="project" value="UniProtKB-SubCell"/>
</dbReference>
<feature type="transmembrane region" description="Helical" evidence="6">
    <location>
        <begin position="287"/>
        <end position="308"/>
    </location>
</feature>
<keyword evidence="5 6" id="KW-0472">Membrane</keyword>
<dbReference type="InterPro" id="IPR013525">
    <property type="entry name" value="ABC2_TM"/>
</dbReference>
<accession>A0A1W1XYB2</accession>
<proteinExistence type="predicted"/>
<keyword evidence="4 6" id="KW-1133">Transmembrane helix</keyword>
<feature type="transmembrane region" description="Helical" evidence="6">
    <location>
        <begin position="20"/>
        <end position="39"/>
    </location>
</feature>
<sequence>MKTFSIFINSLKLFLVNIKVYIFVFLIAPLVFSFMYGTLYKNILNPDRTIKKFTVAYVDLSNNKESKPLENIFNEAKLNKIISLEKLSTTNDVNDALLHGTYTAAVIIPKNFSQNIETNKKASIQVLKAPSAGVNGEIISDIVTSYCSYLNTNSSAYSVILENSKDETLTEKIFTSLLPIIDTDLNKTHLNYISLPKAKVLTFKQQFSSSMLIMFSLFIVLTQSSSILKERENGTLNRIYSTATNKLCFYFGKLLTTFIISTVQILCFLVVSSLFIDVNFGNNFTLIPIVIAHAIIITAFTAIIITLFKSINLISVLVSLIVVIMSMFSGSFFPTDYYTGFMREVPHFTINYWINNLYSSNMLNDSFSSIVGVLAIILVIASLCISFGAIKLKYEY</sequence>